<evidence type="ECO:0000313" key="2">
    <source>
        <dbReference type="Proteomes" id="UP000054995"/>
    </source>
</evidence>
<gene>
    <name evidence="1" type="ORF">T4D_11609</name>
</gene>
<name>A0A0V1FWW8_TRIPS</name>
<proteinExistence type="predicted"/>
<organism evidence="1 2">
    <name type="scientific">Trichinella pseudospiralis</name>
    <name type="common">Parasitic roundworm</name>
    <dbReference type="NCBI Taxonomy" id="6337"/>
    <lineage>
        <taxon>Eukaryota</taxon>
        <taxon>Metazoa</taxon>
        <taxon>Ecdysozoa</taxon>
        <taxon>Nematoda</taxon>
        <taxon>Enoplea</taxon>
        <taxon>Dorylaimia</taxon>
        <taxon>Trichinellida</taxon>
        <taxon>Trichinellidae</taxon>
        <taxon>Trichinella</taxon>
    </lineage>
</organism>
<comment type="caution">
    <text evidence="1">The sequence shown here is derived from an EMBL/GenBank/DDBJ whole genome shotgun (WGS) entry which is preliminary data.</text>
</comment>
<dbReference type="Proteomes" id="UP000054995">
    <property type="component" value="Unassembled WGS sequence"/>
</dbReference>
<keyword evidence="2" id="KW-1185">Reference proteome</keyword>
<dbReference type="AlphaFoldDB" id="A0A0V1FWW8"/>
<sequence length="90" mass="10735">MMRQTRYNVESCTNRMHRLDLLLRGIIHQEVENKLSHINCNELKEKKLWFGRLSRAKTCLMNTARADISLDENDVQMWRTMLLDTAESLR</sequence>
<dbReference type="EMBL" id="JYDT01000022">
    <property type="protein sequence ID" value="KRY90380.1"/>
    <property type="molecule type" value="Genomic_DNA"/>
</dbReference>
<protein>
    <submittedName>
        <fullName evidence="1">Uncharacterized protein</fullName>
    </submittedName>
</protein>
<accession>A0A0V1FWW8</accession>
<evidence type="ECO:0000313" key="1">
    <source>
        <dbReference type="EMBL" id="KRY90380.1"/>
    </source>
</evidence>
<reference evidence="1 2" key="1">
    <citation type="submission" date="2015-01" db="EMBL/GenBank/DDBJ databases">
        <title>Evolution of Trichinella species and genotypes.</title>
        <authorList>
            <person name="Korhonen P.K."/>
            <person name="Edoardo P."/>
            <person name="Giuseppe L.R."/>
            <person name="Gasser R.B."/>
        </authorList>
    </citation>
    <scope>NUCLEOTIDE SEQUENCE [LARGE SCALE GENOMIC DNA]</scope>
    <source>
        <strain evidence="1">ISS470</strain>
    </source>
</reference>